<dbReference type="InterPro" id="IPR051943">
    <property type="entry name" value="TRAFAC_Dynamin-like_GTPase"/>
</dbReference>
<evidence type="ECO:0000313" key="3">
    <source>
        <dbReference type="EMBL" id="KAL3795844.1"/>
    </source>
</evidence>
<feature type="domain" description="Dynamin N-terminal" evidence="2">
    <location>
        <begin position="189"/>
        <end position="373"/>
    </location>
</feature>
<dbReference type="InterPro" id="IPR027417">
    <property type="entry name" value="P-loop_NTPase"/>
</dbReference>
<reference evidence="3 4" key="1">
    <citation type="submission" date="2024-10" db="EMBL/GenBank/DDBJ databases">
        <title>Updated reference genomes for cyclostephanoid diatoms.</title>
        <authorList>
            <person name="Roberts W.R."/>
            <person name="Alverson A.J."/>
        </authorList>
    </citation>
    <scope>NUCLEOTIDE SEQUENCE [LARGE SCALE GENOMIC DNA]</scope>
    <source>
        <strain evidence="3 4">AJA010-31</strain>
    </source>
</reference>
<dbReference type="SUPFAM" id="SSF52540">
    <property type="entry name" value="P-loop containing nucleoside triphosphate hydrolases"/>
    <property type="match status" value="1"/>
</dbReference>
<gene>
    <name evidence="3" type="ORF">ACHAWO_010136</name>
</gene>
<dbReference type="PANTHER" id="PTHR43681:SF1">
    <property type="entry name" value="SARCALUMENIN"/>
    <property type="match status" value="1"/>
</dbReference>
<proteinExistence type="predicted"/>
<name>A0ABD3Q779_9STRA</name>
<sequence>MNIKRYIITSLSILNKKDSCLPSILDRRSSASSSHSASPLWNLITAKSTLISQGNIHLTMTSILLPLRHRILAGNSAGRVLVSRHLGSNAFRALSCAQSSRFDSSSLSSNSIRCSSTWNWSKHKPSSSPSNDITATDEDNIPESISNDIHRSILTQVTSLHSSIMPLNTSLRGPLAKNSDRGTSLPFVFCVGNHSSGKSSFINYVLGRPIQTAGVAPTDDCFTVIAPGPKDVDQDGPALVGDPDIGFEGLRQFGPTLIHHAQLKVREGIRNQNFMMVDSPGMIDSPVSSGGMSMGFGAGMRNNSGSLSSSSTSQAVMDRGYDFQGVVRWFAERADVVLLFFDPDKPGTTGETLSILLHSLGGMDHKLLIVLNKADQFKKVSYNYVVSRIVKMLSFTHLLLFQIHDFARAYGSLCWNLSKVIPRKDLPRIFTMCLPVKKDDASQNESTPELALDQRALADLHQTRDDVVAEVMKAPKRRIDNVITNLHDSVHLLLMHATVAEDVRSRFSKRQWENRIQEFASLSVGVGMAALGFHFSVPPQFTGGVVAATVVGVGGLHWFNSSRLKDVGEQLLSVEELSASFQRTHPREVSEADEFYASVWARVRDPLRLSLWRTGLKDFPAVSKSNVNELQNILDNEIPRLRRLASLSHHGSRKD</sequence>
<dbReference type="EMBL" id="JALLPJ020000309">
    <property type="protein sequence ID" value="KAL3795844.1"/>
    <property type="molecule type" value="Genomic_DNA"/>
</dbReference>
<evidence type="ECO:0000256" key="1">
    <source>
        <dbReference type="SAM" id="MobiDB-lite"/>
    </source>
</evidence>
<keyword evidence="4" id="KW-1185">Reference proteome</keyword>
<comment type="caution">
    <text evidence="3">The sequence shown here is derived from an EMBL/GenBank/DDBJ whole genome shotgun (WGS) entry which is preliminary data.</text>
</comment>
<dbReference type="Gene3D" id="3.40.50.300">
    <property type="entry name" value="P-loop containing nucleotide triphosphate hydrolases"/>
    <property type="match status" value="1"/>
</dbReference>
<dbReference type="PANTHER" id="PTHR43681">
    <property type="entry name" value="TRANSMEMBRANE GTPASE FZO"/>
    <property type="match status" value="1"/>
</dbReference>
<accession>A0ABD3Q779</accession>
<evidence type="ECO:0000259" key="2">
    <source>
        <dbReference type="Pfam" id="PF00350"/>
    </source>
</evidence>
<dbReference type="InterPro" id="IPR045063">
    <property type="entry name" value="Dynamin_N"/>
</dbReference>
<evidence type="ECO:0000313" key="4">
    <source>
        <dbReference type="Proteomes" id="UP001530400"/>
    </source>
</evidence>
<feature type="region of interest" description="Disordered" evidence="1">
    <location>
        <begin position="116"/>
        <end position="143"/>
    </location>
</feature>
<dbReference type="Pfam" id="PF00350">
    <property type="entry name" value="Dynamin_N"/>
    <property type="match status" value="1"/>
</dbReference>
<dbReference type="AlphaFoldDB" id="A0ABD3Q779"/>
<organism evidence="3 4">
    <name type="scientific">Cyclotella atomus</name>
    <dbReference type="NCBI Taxonomy" id="382360"/>
    <lineage>
        <taxon>Eukaryota</taxon>
        <taxon>Sar</taxon>
        <taxon>Stramenopiles</taxon>
        <taxon>Ochrophyta</taxon>
        <taxon>Bacillariophyta</taxon>
        <taxon>Coscinodiscophyceae</taxon>
        <taxon>Thalassiosirophycidae</taxon>
        <taxon>Stephanodiscales</taxon>
        <taxon>Stephanodiscaceae</taxon>
        <taxon>Cyclotella</taxon>
    </lineage>
</organism>
<protein>
    <recommendedName>
        <fullName evidence="2">Dynamin N-terminal domain-containing protein</fullName>
    </recommendedName>
</protein>
<dbReference type="Proteomes" id="UP001530400">
    <property type="component" value="Unassembled WGS sequence"/>
</dbReference>